<accession>A0AAV6PFL5</accession>
<keyword evidence="7" id="KW-0539">Nucleus</keyword>
<dbReference type="Pfam" id="PF26138">
    <property type="entry name" value="DUF8040"/>
    <property type="match status" value="1"/>
</dbReference>
<evidence type="ECO:0000259" key="9">
    <source>
        <dbReference type="Pfam" id="PF26138"/>
    </source>
</evidence>
<dbReference type="PANTHER" id="PTHR22930">
    <property type="match status" value="1"/>
</dbReference>
<dbReference type="EMBL" id="JAGKHQ010000908">
    <property type="protein sequence ID" value="KAG7463223.1"/>
    <property type="molecule type" value="Genomic_DNA"/>
</dbReference>
<evidence type="ECO:0008006" key="12">
    <source>
        <dbReference type="Google" id="ProtNLM"/>
    </source>
</evidence>
<reference evidence="10 11" key="1">
    <citation type="journal article" date="2021" name="Sci. Rep.">
        <title>Chromosome anchoring in Senegalese sole (Solea senegalensis) reveals sex-associated markers and genome rearrangements in flatfish.</title>
        <authorList>
            <person name="Guerrero-Cozar I."/>
            <person name="Gomez-Garrido J."/>
            <person name="Berbel C."/>
            <person name="Martinez-Blanch J.F."/>
            <person name="Alioto T."/>
            <person name="Claros M.G."/>
            <person name="Gagnaire P.A."/>
            <person name="Manchado M."/>
        </authorList>
    </citation>
    <scope>NUCLEOTIDE SEQUENCE [LARGE SCALE GENOMIC DNA]</scope>
    <source>
        <strain evidence="10">Sse05_10M</strain>
    </source>
</reference>
<dbReference type="InterPro" id="IPR027806">
    <property type="entry name" value="HARBI1_dom"/>
</dbReference>
<feature type="domain" description="DDE Tnp4" evidence="8">
    <location>
        <begin position="185"/>
        <end position="337"/>
    </location>
</feature>
<keyword evidence="6" id="KW-0378">Hydrolase</keyword>
<evidence type="ECO:0000256" key="7">
    <source>
        <dbReference type="ARBA" id="ARBA00023242"/>
    </source>
</evidence>
<dbReference type="AlphaFoldDB" id="A0AAV6PFL5"/>
<dbReference type="PANTHER" id="PTHR22930:SF85">
    <property type="entry name" value="GH03217P-RELATED"/>
    <property type="match status" value="1"/>
</dbReference>
<evidence type="ECO:0000256" key="4">
    <source>
        <dbReference type="ARBA" id="ARBA00022722"/>
    </source>
</evidence>
<evidence type="ECO:0000259" key="8">
    <source>
        <dbReference type="Pfam" id="PF13359"/>
    </source>
</evidence>
<proteinExistence type="inferred from homology"/>
<comment type="cofactor">
    <cofactor evidence="1">
        <name>a divalent metal cation</name>
        <dbReference type="ChEBI" id="CHEBI:60240"/>
    </cofactor>
</comment>
<evidence type="ECO:0000256" key="1">
    <source>
        <dbReference type="ARBA" id="ARBA00001968"/>
    </source>
</evidence>
<evidence type="ECO:0000256" key="5">
    <source>
        <dbReference type="ARBA" id="ARBA00022723"/>
    </source>
</evidence>
<evidence type="ECO:0000313" key="10">
    <source>
        <dbReference type="EMBL" id="KAG7463223.1"/>
    </source>
</evidence>
<dbReference type="GO" id="GO:0004518">
    <property type="term" value="F:nuclease activity"/>
    <property type="evidence" value="ECO:0007669"/>
    <property type="project" value="UniProtKB-KW"/>
</dbReference>
<protein>
    <recommendedName>
        <fullName evidence="12">DDE Tnp4 domain-containing protein</fullName>
    </recommendedName>
</protein>
<dbReference type="GO" id="GO:0016787">
    <property type="term" value="F:hydrolase activity"/>
    <property type="evidence" value="ECO:0007669"/>
    <property type="project" value="UniProtKB-KW"/>
</dbReference>
<name>A0AAV6PFL5_SOLSE</name>
<dbReference type="GO" id="GO:0005634">
    <property type="term" value="C:nucleus"/>
    <property type="evidence" value="ECO:0007669"/>
    <property type="project" value="UniProtKB-SubCell"/>
</dbReference>
<comment type="subcellular location">
    <subcellularLocation>
        <location evidence="2">Nucleus</location>
    </subcellularLocation>
</comment>
<evidence type="ECO:0000256" key="6">
    <source>
        <dbReference type="ARBA" id="ARBA00022801"/>
    </source>
</evidence>
<evidence type="ECO:0000313" key="11">
    <source>
        <dbReference type="Proteomes" id="UP000693946"/>
    </source>
</evidence>
<dbReference type="Proteomes" id="UP000693946">
    <property type="component" value="Unassembled WGS sequence"/>
</dbReference>
<gene>
    <name evidence="10" type="ORF">JOB18_029688</name>
</gene>
<dbReference type="InterPro" id="IPR045249">
    <property type="entry name" value="HARBI1-like"/>
</dbReference>
<dbReference type="GO" id="GO:0046872">
    <property type="term" value="F:metal ion binding"/>
    <property type="evidence" value="ECO:0007669"/>
    <property type="project" value="UniProtKB-KW"/>
</dbReference>
<dbReference type="InterPro" id="IPR058353">
    <property type="entry name" value="DUF8040"/>
</dbReference>
<sequence>MDASKKVFLVVALSEYKQLLDKYSLHLKKNSEEDERRRRILISTILRSRQQVILKTGTAWEEMQNMDERTFSRHFRVSKPQFEYLAMKLQVSGLEKEHCQGLAPVPVTKKVLMFLWYMSNQSSFKEMSETFEVSQSTAHRVISEVLNTVCTLGPTFVSWPDACEKAASAAAFHRLCGLRDVIGAIDGCHIRVQRPPVRGGDYMNCKSYYSVLLQGIVDDRGRFLDIFAGPPGRVDDTTMLRASSFYDGWQEKMGEYRLLGDGAYTGHGFPFVVSPRSESENLTEADELRNCRIGRGMAVAEEAFGRLKCKWRRLRDLRNTRIDAVVMTVMAACFLHNMCNGTLEICQEHPQGCPRQGDENEEIICLTV</sequence>
<evidence type="ECO:0000256" key="2">
    <source>
        <dbReference type="ARBA" id="ARBA00004123"/>
    </source>
</evidence>
<organism evidence="10 11">
    <name type="scientific">Solea senegalensis</name>
    <name type="common">Senegalese sole</name>
    <dbReference type="NCBI Taxonomy" id="28829"/>
    <lineage>
        <taxon>Eukaryota</taxon>
        <taxon>Metazoa</taxon>
        <taxon>Chordata</taxon>
        <taxon>Craniata</taxon>
        <taxon>Vertebrata</taxon>
        <taxon>Euteleostomi</taxon>
        <taxon>Actinopterygii</taxon>
        <taxon>Neopterygii</taxon>
        <taxon>Teleostei</taxon>
        <taxon>Neoteleostei</taxon>
        <taxon>Acanthomorphata</taxon>
        <taxon>Carangaria</taxon>
        <taxon>Pleuronectiformes</taxon>
        <taxon>Pleuronectoidei</taxon>
        <taxon>Soleidae</taxon>
        <taxon>Solea</taxon>
    </lineage>
</organism>
<comment type="similarity">
    <text evidence="3">Belongs to the HARBI1 family.</text>
</comment>
<feature type="domain" description="DUF8040" evidence="9">
    <location>
        <begin position="60"/>
        <end position="150"/>
    </location>
</feature>
<dbReference type="Pfam" id="PF13359">
    <property type="entry name" value="DDE_Tnp_4"/>
    <property type="match status" value="1"/>
</dbReference>
<evidence type="ECO:0000256" key="3">
    <source>
        <dbReference type="ARBA" id="ARBA00006958"/>
    </source>
</evidence>
<keyword evidence="4" id="KW-0540">Nuclease</keyword>
<keyword evidence="5" id="KW-0479">Metal-binding</keyword>
<keyword evidence="11" id="KW-1185">Reference proteome</keyword>
<comment type="caution">
    <text evidence="10">The sequence shown here is derived from an EMBL/GenBank/DDBJ whole genome shotgun (WGS) entry which is preliminary data.</text>
</comment>